<gene>
    <name evidence="2" type="ORF">FN846DRAFT_411738</name>
</gene>
<dbReference type="EMBL" id="VXIS01000338">
    <property type="protein sequence ID" value="KAA8894462.1"/>
    <property type="molecule type" value="Genomic_DNA"/>
</dbReference>
<dbReference type="Proteomes" id="UP000326924">
    <property type="component" value="Unassembled WGS sequence"/>
</dbReference>
<feature type="region of interest" description="Disordered" evidence="1">
    <location>
        <begin position="180"/>
        <end position="205"/>
    </location>
</feature>
<proteinExistence type="predicted"/>
<sequence>MYLVHMYSNSPPLFAFCFLARRSSERYIVCRRVVSDDHARILHPPLLPKQQQQHASFWNCSPFSSFPPRAVCLKVLLDPGCLLRARPKTFKSGVAMRHGGTQLVRFRPLLVADNFGCIALTLTSDIHDSGPSTVGCAGSRFIESRISPAKPKETAAAPLGSSSKVLDSRLTEYLGTRFNPRQSDNLPATGQSFRNSNVSSRAFTW</sequence>
<evidence type="ECO:0000256" key="1">
    <source>
        <dbReference type="SAM" id="MobiDB-lite"/>
    </source>
</evidence>
<organism evidence="2 3">
    <name type="scientific">Sphaerosporella brunnea</name>
    <dbReference type="NCBI Taxonomy" id="1250544"/>
    <lineage>
        <taxon>Eukaryota</taxon>
        <taxon>Fungi</taxon>
        <taxon>Dikarya</taxon>
        <taxon>Ascomycota</taxon>
        <taxon>Pezizomycotina</taxon>
        <taxon>Pezizomycetes</taxon>
        <taxon>Pezizales</taxon>
        <taxon>Pyronemataceae</taxon>
        <taxon>Sphaerosporella</taxon>
    </lineage>
</organism>
<keyword evidence="3" id="KW-1185">Reference proteome</keyword>
<dbReference type="InParanoid" id="A0A5J5EFK2"/>
<dbReference type="AlphaFoldDB" id="A0A5J5EFK2"/>
<reference evidence="2 3" key="1">
    <citation type="submission" date="2019-09" db="EMBL/GenBank/DDBJ databases">
        <title>Draft genome of the ectomycorrhizal ascomycete Sphaerosporella brunnea.</title>
        <authorList>
            <consortium name="DOE Joint Genome Institute"/>
            <person name="Benucci G.M."/>
            <person name="Marozzi G."/>
            <person name="Antonielli L."/>
            <person name="Sanchez S."/>
            <person name="Marco P."/>
            <person name="Wang X."/>
            <person name="Falini L.B."/>
            <person name="Barry K."/>
            <person name="Haridas S."/>
            <person name="Lipzen A."/>
            <person name="Labutti K."/>
            <person name="Grigoriev I.V."/>
            <person name="Murat C."/>
            <person name="Martin F."/>
            <person name="Albertini E."/>
            <person name="Donnini D."/>
            <person name="Bonito G."/>
        </authorList>
    </citation>
    <scope>NUCLEOTIDE SEQUENCE [LARGE SCALE GENOMIC DNA]</scope>
    <source>
        <strain evidence="2 3">Sb_GMNB300</strain>
    </source>
</reference>
<evidence type="ECO:0000313" key="2">
    <source>
        <dbReference type="EMBL" id="KAA8894462.1"/>
    </source>
</evidence>
<comment type="caution">
    <text evidence="2">The sequence shown here is derived from an EMBL/GenBank/DDBJ whole genome shotgun (WGS) entry which is preliminary data.</text>
</comment>
<accession>A0A5J5EFK2</accession>
<name>A0A5J5EFK2_9PEZI</name>
<evidence type="ECO:0000313" key="3">
    <source>
        <dbReference type="Proteomes" id="UP000326924"/>
    </source>
</evidence>
<protein>
    <submittedName>
        <fullName evidence="2">Uncharacterized protein</fullName>
    </submittedName>
</protein>